<evidence type="ECO:0000313" key="2">
    <source>
        <dbReference type="Proteomes" id="UP000325333"/>
    </source>
</evidence>
<name>A0A5B0KM77_9PROT</name>
<organism evidence="1 2">
    <name type="scientific">Azospirillum argentinense</name>
    <dbReference type="NCBI Taxonomy" id="2970906"/>
    <lineage>
        <taxon>Bacteria</taxon>
        <taxon>Pseudomonadati</taxon>
        <taxon>Pseudomonadota</taxon>
        <taxon>Alphaproteobacteria</taxon>
        <taxon>Rhodospirillales</taxon>
        <taxon>Azospirillaceae</taxon>
        <taxon>Azospirillum</taxon>
    </lineage>
</organism>
<comment type="caution">
    <text evidence="1">The sequence shown here is derived from an EMBL/GenBank/DDBJ whole genome shotgun (WGS) entry which is preliminary data.</text>
</comment>
<dbReference type="RefSeq" id="WP_149650902.1">
    <property type="nucleotide sequence ID" value="NZ_VEWN01000013.1"/>
</dbReference>
<sequence>MSHRKGDRVSMVHPKKKTTVHAVVFKVTTKISVATDDLEVFTGGPAAFTPSTAPVPAKLRDFLATMTLEKGARIEYEHEGAMAYGVVSKGGENVVVILDGGRQESRGPAYLYRRSNQPLPVDQPSDMDRWAVTKYREVKALSEETPCFTATITYDGKPVLLVDNHGQGAPNAYNYHPKAPKGTNWEAKLLNDVKAWAERFGCGNPVPGPIDDWLDWHVRERPFAVTASAHFKNWNAMTARLRKAKV</sequence>
<evidence type="ECO:0000313" key="1">
    <source>
        <dbReference type="EMBL" id="KAA1053777.1"/>
    </source>
</evidence>
<protein>
    <submittedName>
        <fullName evidence="1">Uncharacterized protein</fullName>
    </submittedName>
</protein>
<reference evidence="1 2" key="1">
    <citation type="submission" date="2019-07" db="EMBL/GenBank/DDBJ databases">
        <title>Genome sequencing of the stress-tolerant strain Azospirillum brasilense Az19.</title>
        <authorList>
            <person name="Maroniche G.A."/>
            <person name="Garcia J.E."/>
            <person name="Pagnussat L."/>
            <person name="Amenta M."/>
            <person name="Creus C.M."/>
        </authorList>
    </citation>
    <scope>NUCLEOTIDE SEQUENCE [LARGE SCALE GENOMIC DNA]</scope>
    <source>
        <strain evidence="1 2">Az19</strain>
    </source>
</reference>
<dbReference type="EMBL" id="VEWN01000013">
    <property type="protein sequence ID" value="KAA1053777.1"/>
    <property type="molecule type" value="Genomic_DNA"/>
</dbReference>
<dbReference type="Proteomes" id="UP000325333">
    <property type="component" value="Unassembled WGS sequence"/>
</dbReference>
<gene>
    <name evidence="1" type="ORF">FH063_002359</name>
</gene>
<dbReference type="AlphaFoldDB" id="A0A5B0KM77"/>
<proteinExistence type="predicted"/>
<accession>A0A5B0KM77</accession>